<dbReference type="InterPro" id="IPR036873">
    <property type="entry name" value="Rhodanese-like_dom_sf"/>
</dbReference>
<dbReference type="AlphaFoldDB" id="A0A7T1WUX8"/>
<accession>A0A7T1WUX8</accession>
<reference evidence="3" key="1">
    <citation type="submission" date="2020-02" db="EMBL/GenBank/DDBJ databases">
        <title>Streptomyces sp. ASO4wet.</title>
        <authorList>
            <person name="Risdian C."/>
            <person name="Landwehr W."/>
            <person name="Schupp P."/>
            <person name="Wink J."/>
        </authorList>
    </citation>
    <scope>NUCLEOTIDE SEQUENCE [LARGE SCALE GENOMIC DNA]</scope>
    <source>
        <strain evidence="3">ASO4wet</strain>
    </source>
</reference>
<keyword evidence="3" id="KW-1185">Reference proteome</keyword>
<dbReference type="Pfam" id="PF00581">
    <property type="entry name" value="Rhodanese"/>
    <property type="match status" value="1"/>
</dbReference>
<dbReference type="InterPro" id="IPR050229">
    <property type="entry name" value="GlpE_sulfurtransferase"/>
</dbReference>
<evidence type="ECO:0000313" key="3">
    <source>
        <dbReference type="Proteomes" id="UP000595046"/>
    </source>
</evidence>
<dbReference type="Proteomes" id="UP000595046">
    <property type="component" value="Chromosome"/>
</dbReference>
<sequence>MHENTRVLGTPPAEPRDALRHFRDIRLACETDPYDVHCDLAAGAAGFVLLDSRRRTDHDRCHIPGARSFAHQEMTDAALAALPKDTVYVTYGWGPGCNAGTRAAARLAEHGFRVKEMIGGLEYWQRAGYETACAPSPAPAQ</sequence>
<dbReference type="PROSITE" id="PS50206">
    <property type="entry name" value="RHODANESE_3"/>
    <property type="match status" value="1"/>
</dbReference>
<evidence type="ECO:0000259" key="1">
    <source>
        <dbReference type="PROSITE" id="PS50206"/>
    </source>
</evidence>
<gene>
    <name evidence="2" type="ORF">G4Z16_20485</name>
</gene>
<evidence type="ECO:0000313" key="2">
    <source>
        <dbReference type="EMBL" id="QPP08380.1"/>
    </source>
</evidence>
<dbReference type="InterPro" id="IPR001763">
    <property type="entry name" value="Rhodanese-like_dom"/>
</dbReference>
<dbReference type="PANTHER" id="PTHR43031:SF1">
    <property type="entry name" value="PYRIDINE NUCLEOTIDE-DISULPHIDE OXIDOREDUCTASE"/>
    <property type="match status" value="1"/>
</dbReference>
<protein>
    <submittedName>
        <fullName evidence="2">Rhodanese-like domain-containing protein</fullName>
    </submittedName>
</protein>
<feature type="domain" description="Rhodanese" evidence="1">
    <location>
        <begin position="43"/>
        <end position="133"/>
    </location>
</feature>
<organism evidence="2 3">
    <name type="scientific">Streptomyces bathyalis</name>
    <dbReference type="NCBI Taxonomy" id="2710756"/>
    <lineage>
        <taxon>Bacteria</taxon>
        <taxon>Bacillati</taxon>
        <taxon>Actinomycetota</taxon>
        <taxon>Actinomycetes</taxon>
        <taxon>Kitasatosporales</taxon>
        <taxon>Streptomycetaceae</taxon>
        <taxon>Streptomyces</taxon>
    </lineage>
</organism>
<dbReference type="SUPFAM" id="SSF52821">
    <property type="entry name" value="Rhodanese/Cell cycle control phosphatase"/>
    <property type="match status" value="1"/>
</dbReference>
<dbReference type="Gene3D" id="3.40.250.10">
    <property type="entry name" value="Rhodanese-like domain"/>
    <property type="match status" value="1"/>
</dbReference>
<dbReference type="PANTHER" id="PTHR43031">
    <property type="entry name" value="FAD-DEPENDENT OXIDOREDUCTASE"/>
    <property type="match status" value="1"/>
</dbReference>
<dbReference type="KEGG" id="sbat:G4Z16_20485"/>
<dbReference type="RefSeq" id="WP_197352174.1">
    <property type="nucleotide sequence ID" value="NZ_CP048882.1"/>
</dbReference>
<dbReference type="SMART" id="SM00450">
    <property type="entry name" value="RHOD"/>
    <property type="match status" value="1"/>
</dbReference>
<proteinExistence type="predicted"/>
<dbReference type="EMBL" id="CP048882">
    <property type="protein sequence ID" value="QPP08380.1"/>
    <property type="molecule type" value="Genomic_DNA"/>
</dbReference>
<name>A0A7T1WUX8_9ACTN</name>